<evidence type="ECO:0000313" key="2">
    <source>
        <dbReference type="Proteomes" id="UP000054217"/>
    </source>
</evidence>
<sequence>MSFVLLSSPYRCGVSGRSPDAPSTGHLYDPRHLRVHSVKQTTRSVTAAKSSQSSSSDAALSQGFFMTVAPPEMTYSVRNEAS</sequence>
<protein>
    <submittedName>
        <fullName evidence="1">Uncharacterized protein</fullName>
    </submittedName>
</protein>
<organism evidence="1 2">
    <name type="scientific">Pisolithus tinctorius Marx 270</name>
    <dbReference type="NCBI Taxonomy" id="870435"/>
    <lineage>
        <taxon>Eukaryota</taxon>
        <taxon>Fungi</taxon>
        <taxon>Dikarya</taxon>
        <taxon>Basidiomycota</taxon>
        <taxon>Agaricomycotina</taxon>
        <taxon>Agaricomycetes</taxon>
        <taxon>Agaricomycetidae</taxon>
        <taxon>Boletales</taxon>
        <taxon>Sclerodermatineae</taxon>
        <taxon>Pisolithaceae</taxon>
        <taxon>Pisolithus</taxon>
    </lineage>
</organism>
<keyword evidence="2" id="KW-1185">Reference proteome</keyword>
<reference evidence="1 2" key="1">
    <citation type="submission" date="2014-04" db="EMBL/GenBank/DDBJ databases">
        <authorList>
            <consortium name="DOE Joint Genome Institute"/>
            <person name="Kuo A."/>
            <person name="Kohler A."/>
            <person name="Costa M.D."/>
            <person name="Nagy L.G."/>
            <person name="Floudas D."/>
            <person name="Copeland A."/>
            <person name="Barry K.W."/>
            <person name="Cichocki N."/>
            <person name="Veneault-Fourrey C."/>
            <person name="LaButti K."/>
            <person name="Lindquist E.A."/>
            <person name="Lipzen A."/>
            <person name="Lundell T."/>
            <person name="Morin E."/>
            <person name="Murat C."/>
            <person name="Sun H."/>
            <person name="Tunlid A."/>
            <person name="Henrissat B."/>
            <person name="Grigoriev I.V."/>
            <person name="Hibbett D.S."/>
            <person name="Martin F."/>
            <person name="Nordberg H.P."/>
            <person name="Cantor M.N."/>
            <person name="Hua S.X."/>
        </authorList>
    </citation>
    <scope>NUCLEOTIDE SEQUENCE [LARGE SCALE GENOMIC DNA]</scope>
    <source>
        <strain evidence="1 2">Marx 270</strain>
    </source>
</reference>
<dbReference type="EMBL" id="KN831952">
    <property type="protein sequence ID" value="KIO10248.1"/>
    <property type="molecule type" value="Genomic_DNA"/>
</dbReference>
<dbReference type="Proteomes" id="UP000054217">
    <property type="component" value="Unassembled WGS sequence"/>
</dbReference>
<gene>
    <name evidence="1" type="ORF">M404DRAFT_995443</name>
</gene>
<dbReference type="HOGENOM" id="CLU_2559241_0_0_1"/>
<dbReference type="AlphaFoldDB" id="A0A0C3JM57"/>
<dbReference type="InParanoid" id="A0A0C3JM57"/>
<evidence type="ECO:0000313" key="1">
    <source>
        <dbReference type="EMBL" id="KIO10248.1"/>
    </source>
</evidence>
<reference evidence="2" key="2">
    <citation type="submission" date="2015-01" db="EMBL/GenBank/DDBJ databases">
        <title>Evolutionary Origins and Diversification of the Mycorrhizal Mutualists.</title>
        <authorList>
            <consortium name="DOE Joint Genome Institute"/>
            <consortium name="Mycorrhizal Genomics Consortium"/>
            <person name="Kohler A."/>
            <person name="Kuo A."/>
            <person name="Nagy L.G."/>
            <person name="Floudas D."/>
            <person name="Copeland A."/>
            <person name="Barry K.W."/>
            <person name="Cichocki N."/>
            <person name="Veneault-Fourrey C."/>
            <person name="LaButti K."/>
            <person name="Lindquist E.A."/>
            <person name="Lipzen A."/>
            <person name="Lundell T."/>
            <person name="Morin E."/>
            <person name="Murat C."/>
            <person name="Riley R."/>
            <person name="Ohm R."/>
            <person name="Sun H."/>
            <person name="Tunlid A."/>
            <person name="Henrissat B."/>
            <person name="Grigoriev I.V."/>
            <person name="Hibbett D.S."/>
            <person name="Martin F."/>
        </authorList>
    </citation>
    <scope>NUCLEOTIDE SEQUENCE [LARGE SCALE GENOMIC DNA]</scope>
    <source>
        <strain evidence="2">Marx 270</strain>
    </source>
</reference>
<name>A0A0C3JM57_PISTI</name>
<proteinExistence type="predicted"/>
<accession>A0A0C3JM57</accession>